<accession>A0A9J6P1K4</accession>
<reference evidence="2" key="2">
    <citation type="submission" date="2021-04" db="EMBL/GenBank/DDBJ databases">
        <authorList>
            <person name="Dong X."/>
        </authorList>
    </citation>
    <scope>NUCLEOTIDE SEQUENCE</scope>
    <source>
        <strain evidence="2">ZWT</strain>
    </source>
</reference>
<feature type="transmembrane region" description="Helical" evidence="1">
    <location>
        <begin position="244"/>
        <end position="265"/>
    </location>
</feature>
<keyword evidence="3" id="KW-1185">Reference proteome</keyword>
<evidence type="ECO:0000313" key="3">
    <source>
        <dbReference type="Proteomes" id="UP001056429"/>
    </source>
</evidence>
<dbReference type="EMBL" id="JAGSOJ010000002">
    <property type="protein sequence ID" value="MCM1989921.1"/>
    <property type="molecule type" value="Genomic_DNA"/>
</dbReference>
<name>A0A9J6P1K4_9CLOT</name>
<proteinExistence type="predicted"/>
<protein>
    <submittedName>
        <fullName evidence="2">Uncharacterized protein</fullName>
    </submittedName>
</protein>
<dbReference type="RefSeq" id="WP_250858950.1">
    <property type="nucleotide sequence ID" value="NZ_JAGSOJ010000002.1"/>
</dbReference>
<feature type="transmembrane region" description="Helical" evidence="1">
    <location>
        <begin position="213"/>
        <end position="232"/>
    </location>
</feature>
<keyword evidence="1" id="KW-0812">Transmembrane</keyword>
<comment type="caution">
    <text evidence="2">The sequence shown here is derived from an EMBL/GenBank/DDBJ whole genome shotgun (WGS) entry which is preliminary data.</text>
</comment>
<dbReference type="AlphaFoldDB" id="A0A9J6P1K4"/>
<dbReference type="Proteomes" id="UP001056429">
    <property type="component" value="Unassembled WGS sequence"/>
</dbReference>
<reference evidence="2" key="1">
    <citation type="journal article" date="2021" name="mSystems">
        <title>Bacteria and Archaea Synergistically Convert Glycine Betaine to Biogenic Methane in the Formosa Cold Seep of the South China Sea.</title>
        <authorList>
            <person name="Li L."/>
            <person name="Zhang W."/>
            <person name="Zhang S."/>
            <person name="Song L."/>
            <person name="Sun Q."/>
            <person name="Zhang H."/>
            <person name="Xiang H."/>
            <person name="Dong X."/>
        </authorList>
    </citation>
    <scope>NUCLEOTIDE SEQUENCE</scope>
    <source>
        <strain evidence="2">ZWT</strain>
    </source>
</reference>
<keyword evidence="1" id="KW-1133">Transmembrane helix</keyword>
<evidence type="ECO:0000256" key="1">
    <source>
        <dbReference type="SAM" id="Phobius"/>
    </source>
</evidence>
<sequence>MNFSEGILEIIENYKNKYTGSLEEYLIGIFRTIDDFRDNNLTYEIALQIIEEAFNKTIKIEEWNGEHELQQDYERMQKEYDDEAIEYNISEEIYDLKCKLVKYINEIRTYKGLEKNSEDINFLSKKKIRISTPRALKRNDPFYFLKRVALWYRNYLGKRIVITKESIEVTDDIHEKKSRVQDSSLIDEEGWFNFEILIEKGVSYKKKIDIPTIVLKIIILTVSAWIVVPQALKDELLSTERVIKYFSMIIFIYSIICIIFSIIIGDGIKKSSRKFKFNIFELIAYITIIIVGFII</sequence>
<organism evidence="2 3">
    <name type="scientific">Oceanirhabdus seepicola</name>
    <dbReference type="NCBI Taxonomy" id="2828781"/>
    <lineage>
        <taxon>Bacteria</taxon>
        <taxon>Bacillati</taxon>
        <taxon>Bacillota</taxon>
        <taxon>Clostridia</taxon>
        <taxon>Eubacteriales</taxon>
        <taxon>Clostridiaceae</taxon>
        <taxon>Oceanirhabdus</taxon>
    </lineage>
</organism>
<feature type="transmembrane region" description="Helical" evidence="1">
    <location>
        <begin position="277"/>
        <end position="294"/>
    </location>
</feature>
<evidence type="ECO:0000313" key="2">
    <source>
        <dbReference type="EMBL" id="MCM1989921.1"/>
    </source>
</evidence>
<keyword evidence="1" id="KW-0472">Membrane</keyword>
<gene>
    <name evidence="2" type="ORF">KDK92_09225</name>
</gene>